<dbReference type="Proteomes" id="UP001497533">
    <property type="component" value="Chromosome"/>
</dbReference>
<evidence type="ECO:0000256" key="4">
    <source>
        <dbReference type="ARBA" id="ARBA00022605"/>
    </source>
</evidence>
<evidence type="ECO:0000256" key="3">
    <source>
        <dbReference type="ARBA" id="ARBA00007985"/>
    </source>
</evidence>
<dbReference type="InterPro" id="IPR013785">
    <property type="entry name" value="Aldolase_TIM"/>
</dbReference>
<dbReference type="PIRSF" id="PIRSF001361">
    <property type="entry name" value="DAHP_synthase"/>
    <property type="match status" value="1"/>
</dbReference>
<keyword evidence="6 8" id="KW-0057">Aromatic amino acid biosynthesis</keyword>
<comment type="similarity">
    <text evidence="3 8">Belongs to the class-I DAHP synthase family.</text>
</comment>
<comment type="pathway">
    <text evidence="2 8">Metabolic intermediate biosynthesis; chorismate biosynthesis; chorismate from D-erythrose 4-phosphate and phosphoenolpyruvate: step 1/7.</text>
</comment>
<dbReference type="RefSeq" id="WP_341765302.1">
    <property type="nucleotide sequence ID" value="NZ_OZ034688.1"/>
</dbReference>
<evidence type="ECO:0000313" key="11">
    <source>
        <dbReference type="Proteomes" id="UP001497533"/>
    </source>
</evidence>
<evidence type="ECO:0000256" key="7">
    <source>
        <dbReference type="ARBA" id="ARBA00047508"/>
    </source>
</evidence>
<gene>
    <name evidence="10" type="primary">aroH</name>
    <name evidence="10" type="ORF">PRHACTZTBTEA_482</name>
</gene>
<dbReference type="PANTHER" id="PTHR21225:SF6">
    <property type="entry name" value="PHOSPHO-2-DEHYDRO-3-DEOXYHEPTONATE ALDOLASE, TRP-SENSITIVE"/>
    <property type="match status" value="1"/>
</dbReference>
<dbReference type="GO" id="GO:0003849">
    <property type="term" value="F:3-deoxy-7-phosphoheptulonate synthase activity"/>
    <property type="evidence" value="ECO:0007669"/>
    <property type="project" value="UniProtKB-EC"/>
</dbReference>
<protein>
    <recommendedName>
        <fullName evidence="8">Phospho-2-dehydro-3-deoxyheptonate aldolase</fullName>
        <ecNumber evidence="8">2.5.1.54</ecNumber>
    </recommendedName>
</protein>
<feature type="domain" description="DAHP synthetase I/KDSA" evidence="9">
    <location>
        <begin position="44"/>
        <end position="336"/>
    </location>
</feature>
<dbReference type="InterPro" id="IPR006218">
    <property type="entry name" value="DAHP1/KDSA"/>
</dbReference>
<dbReference type="InterPro" id="IPR006219">
    <property type="entry name" value="DAHP_synth_1"/>
</dbReference>
<evidence type="ECO:0000256" key="2">
    <source>
        <dbReference type="ARBA" id="ARBA00004688"/>
    </source>
</evidence>
<accession>A0ABM9NPJ4</accession>
<sequence>MYRIDKLRVFKIDKLITPENLINEISISEKIFKNVINARKRIRKILFKNDFRLLVIVGPCSIHDINSAIEYAKRLNILRKRYKKYLEIIMRTYFEKPRTVIGWKGLIFDPNIDNSYKINIGIKLARKLLLKINEIGLPVATEFLDTIIVQYISDLISWGAIGARTVESQIHRGMASALSFPIGFKNSTKGCIKIAIDAILSSRTTHIFLSQDKNGQLVAYKTKGNPYGHIVVRGGKNPNYDFKKLSYVSNKLRKFNLPEHLLVDFSHGNCQKNYRKQLKVAYNIANQIKNGSTIISGVMLESFLIEGSQSISLKKSLVYGQSITDPCIGWEDTEQIIKLLNNAVEYRFKLFF</sequence>
<evidence type="ECO:0000256" key="1">
    <source>
        <dbReference type="ARBA" id="ARBA00003726"/>
    </source>
</evidence>
<dbReference type="EMBL" id="OZ034688">
    <property type="protein sequence ID" value="CAL1329400.1"/>
    <property type="molecule type" value="Genomic_DNA"/>
</dbReference>
<dbReference type="NCBIfam" id="NF009395">
    <property type="entry name" value="PRK12755.1"/>
    <property type="match status" value="1"/>
</dbReference>
<proteinExistence type="inferred from homology"/>
<dbReference type="NCBIfam" id="TIGR00034">
    <property type="entry name" value="aroFGH"/>
    <property type="match status" value="1"/>
</dbReference>
<evidence type="ECO:0000256" key="6">
    <source>
        <dbReference type="ARBA" id="ARBA00023141"/>
    </source>
</evidence>
<evidence type="ECO:0000256" key="8">
    <source>
        <dbReference type="PIRNR" id="PIRNR001361"/>
    </source>
</evidence>
<dbReference type="Pfam" id="PF00793">
    <property type="entry name" value="DAHP_synth_1"/>
    <property type="match status" value="1"/>
</dbReference>
<dbReference type="NCBIfam" id="NF009396">
    <property type="entry name" value="PRK12756.1"/>
    <property type="match status" value="1"/>
</dbReference>
<comment type="function">
    <text evidence="1 8">Stereospecific condensation of phosphoenolpyruvate (PEP) and D-erythrose-4-phosphate (E4P) giving rise to 3-deoxy-D-arabino-heptulosonate-7-phosphate (DAHP).</text>
</comment>
<keyword evidence="5 8" id="KW-0808">Transferase</keyword>
<keyword evidence="4 8" id="KW-0028">Amino-acid biosynthesis</keyword>
<evidence type="ECO:0000259" key="9">
    <source>
        <dbReference type="Pfam" id="PF00793"/>
    </source>
</evidence>
<comment type="catalytic activity">
    <reaction evidence="7 8">
        <text>D-erythrose 4-phosphate + phosphoenolpyruvate + H2O = 7-phospho-2-dehydro-3-deoxy-D-arabino-heptonate + phosphate</text>
        <dbReference type="Rhea" id="RHEA:14717"/>
        <dbReference type="ChEBI" id="CHEBI:15377"/>
        <dbReference type="ChEBI" id="CHEBI:16897"/>
        <dbReference type="ChEBI" id="CHEBI:43474"/>
        <dbReference type="ChEBI" id="CHEBI:58394"/>
        <dbReference type="ChEBI" id="CHEBI:58702"/>
        <dbReference type="EC" id="2.5.1.54"/>
    </reaction>
</comment>
<dbReference type="Gene3D" id="3.20.20.70">
    <property type="entry name" value="Aldolase class I"/>
    <property type="match status" value="1"/>
</dbReference>
<evidence type="ECO:0000313" key="10">
    <source>
        <dbReference type="EMBL" id="CAL1329400.1"/>
    </source>
</evidence>
<dbReference type="PANTHER" id="PTHR21225">
    <property type="entry name" value="PHOSPHO-2-DEHYDRO-3-DEOXYHEPTONATE ALDOLASE DAHP SYNTHETASE"/>
    <property type="match status" value="1"/>
</dbReference>
<reference evidence="10" key="1">
    <citation type="submission" date="2024-04" db="EMBL/GenBank/DDBJ databases">
        <authorList>
            <person name="Manzano-Marin A."/>
            <person name="Manzano-Marin A."/>
            <person name="Alejandro Manzano Marin A."/>
        </authorList>
    </citation>
    <scope>NUCLEOTIDE SEQUENCE [LARGE SCALE GENOMIC DNA]</scope>
    <source>
        <strain evidence="10">TABTEA</strain>
    </source>
</reference>
<dbReference type="SUPFAM" id="SSF51569">
    <property type="entry name" value="Aldolase"/>
    <property type="match status" value="1"/>
</dbReference>
<organism evidence="10 11">
    <name type="scientific">Candidatus Providencia siddallii</name>
    <dbReference type="NCBI Taxonomy" id="1715285"/>
    <lineage>
        <taxon>Bacteria</taxon>
        <taxon>Pseudomonadati</taxon>
        <taxon>Pseudomonadota</taxon>
        <taxon>Gammaproteobacteria</taxon>
        <taxon>Enterobacterales</taxon>
        <taxon>Morganellaceae</taxon>
        <taxon>Providencia</taxon>
    </lineage>
</organism>
<name>A0ABM9NPJ4_9GAMM</name>
<keyword evidence="11" id="KW-1185">Reference proteome</keyword>
<evidence type="ECO:0000256" key="5">
    <source>
        <dbReference type="ARBA" id="ARBA00022679"/>
    </source>
</evidence>
<dbReference type="EC" id="2.5.1.54" evidence="8"/>